<dbReference type="Pfam" id="PF01400">
    <property type="entry name" value="Astacin"/>
    <property type="match status" value="1"/>
</dbReference>
<keyword evidence="1 6" id="KW-0645">Protease</keyword>
<evidence type="ECO:0000313" key="8">
    <source>
        <dbReference type="EMBL" id="KMQ65755.1"/>
    </source>
</evidence>
<dbReference type="STRING" id="558151.ACM46_07795"/>
<dbReference type="SUPFAM" id="SSF55486">
    <property type="entry name" value="Metalloproteases ('zincins'), catalytic domain"/>
    <property type="match status" value="1"/>
</dbReference>
<evidence type="ECO:0000256" key="2">
    <source>
        <dbReference type="ARBA" id="ARBA00022723"/>
    </source>
</evidence>
<dbReference type="GO" id="GO:0004222">
    <property type="term" value="F:metalloendopeptidase activity"/>
    <property type="evidence" value="ECO:0007669"/>
    <property type="project" value="UniProtKB-UniRule"/>
</dbReference>
<dbReference type="SMART" id="SM00235">
    <property type="entry name" value="ZnMc"/>
    <property type="match status" value="1"/>
</dbReference>
<evidence type="ECO:0000256" key="4">
    <source>
        <dbReference type="ARBA" id="ARBA00022833"/>
    </source>
</evidence>
<keyword evidence="4 6" id="KW-0862">Zinc</keyword>
<dbReference type="Proteomes" id="UP000036261">
    <property type="component" value="Unassembled WGS sequence"/>
</dbReference>
<keyword evidence="5 6" id="KW-0482">Metalloprotease</keyword>
<keyword evidence="3 6" id="KW-0378">Hydrolase</keyword>
<dbReference type="EMBL" id="LFND01000002">
    <property type="protein sequence ID" value="KMQ65755.1"/>
    <property type="molecule type" value="Genomic_DNA"/>
</dbReference>
<evidence type="ECO:0000313" key="9">
    <source>
        <dbReference type="Proteomes" id="UP000036261"/>
    </source>
</evidence>
<gene>
    <name evidence="8" type="ORF">ACM46_07795</name>
</gene>
<evidence type="ECO:0000256" key="1">
    <source>
        <dbReference type="ARBA" id="ARBA00022670"/>
    </source>
</evidence>
<feature type="binding site" evidence="6">
    <location>
        <position position="189"/>
    </location>
    <ligand>
        <name>Zn(2+)</name>
        <dbReference type="ChEBI" id="CHEBI:29105"/>
        <note>catalytic</note>
    </ligand>
</feature>
<accession>A0A0J7L9S4</accession>
<feature type="active site" evidence="6">
    <location>
        <position position="186"/>
    </location>
</feature>
<dbReference type="PROSITE" id="PS51864">
    <property type="entry name" value="ASTACIN"/>
    <property type="match status" value="1"/>
</dbReference>
<dbReference type="InterPro" id="IPR006026">
    <property type="entry name" value="Peptidase_Metallo"/>
</dbReference>
<dbReference type="GO" id="GO:0008270">
    <property type="term" value="F:zinc ion binding"/>
    <property type="evidence" value="ECO:0007669"/>
    <property type="project" value="UniProtKB-UniRule"/>
</dbReference>
<evidence type="ECO:0000259" key="7">
    <source>
        <dbReference type="PROSITE" id="PS51864"/>
    </source>
</evidence>
<dbReference type="PRINTS" id="PR00480">
    <property type="entry name" value="ASTACIN"/>
</dbReference>
<dbReference type="GO" id="GO:0006508">
    <property type="term" value="P:proteolysis"/>
    <property type="evidence" value="ECO:0007669"/>
    <property type="project" value="UniProtKB-KW"/>
</dbReference>
<dbReference type="PANTHER" id="PTHR10127:SF780">
    <property type="entry name" value="METALLOENDOPEPTIDASE"/>
    <property type="match status" value="1"/>
</dbReference>
<name>A0A0J7L9S4_9FLAO</name>
<evidence type="ECO:0000256" key="3">
    <source>
        <dbReference type="ARBA" id="ARBA00022801"/>
    </source>
</evidence>
<reference evidence="8 9" key="1">
    <citation type="journal article" date="2013" name="Int. J. Syst. Evol. Microbiol.">
        <title>Chryseobacterium angstadtii sp. nov., isolated from a newt tank.</title>
        <authorList>
            <person name="Kirk K.E."/>
            <person name="Hoffman J.A."/>
            <person name="Smith K.A."/>
            <person name="Strahan B.L."/>
            <person name="Failor K.C."/>
            <person name="Krebs J.E."/>
            <person name="Gale A.N."/>
            <person name="Do T.D."/>
            <person name="Sontag T.C."/>
            <person name="Batties A.M."/>
            <person name="Mistiszyn K."/>
            <person name="Newman J.D."/>
        </authorList>
    </citation>
    <scope>NUCLEOTIDE SEQUENCE [LARGE SCALE GENOMIC DNA]</scope>
    <source>
        <strain evidence="8 9">KM</strain>
    </source>
</reference>
<dbReference type="PROSITE" id="PS51257">
    <property type="entry name" value="PROKAR_LIPOPROTEIN"/>
    <property type="match status" value="1"/>
</dbReference>
<proteinExistence type="predicted"/>
<feature type="domain" description="Peptidase M12A" evidence="7">
    <location>
        <begin position="90"/>
        <end position="282"/>
    </location>
</feature>
<evidence type="ECO:0000256" key="6">
    <source>
        <dbReference type="PROSITE-ProRule" id="PRU01211"/>
    </source>
</evidence>
<comment type="cofactor">
    <cofactor evidence="6">
        <name>Zn(2+)</name>
        <dbReference type="ChEBI" id="CHEBI:29105"/>
    </cofactor>
    <text evidence="6">Binds 1 zinc ion per subunit.</text>
</comment>
<sequence>MNKKIKDVLHQKLQAKKSVLAGLMIIATLSSCSKNNEEIMADAQTNALQSKNVKQGKLGGQTITYEKKDGLNFFQGDIVLTDQQLTEDNSANKGGASFSRWPGGKIYYTVAGNMGSINGNKITTAVNEYNNKTNTQWIPRTNQTNYVEFIFGSSSGSDGWAHIGYQGGRQNISLDQYISVGSVIHEMGHTVGLYHEHARKDRDQYVSIQWNNIQDGQAYNFNMYNSGTDIGPFNINSVMMYWPTSYSKNGQPTIKRANNTNFTYNRTGFTTGDINTINAMYP</sequence>
<dbReference type="InterPro" id="IPR024079">
    <property type="entry name" value="MetalloPept_cat_dom_sf"/>
</dbReference>
<dbReference type="AlphaFoldDB" id="A0A0J7L9S4"/>
<dbReference type="PATRIC" id="fig|558151.6.peg.1637"/>
<comment type="caution">
    <text evidence="8">The sequence shown here is derived from an EMBL/GenBank/DDBJ whole genome shotgun (WGS) entry which is preliminary data.</text>
</comment>
<dbReference type="InterPro" id="IPR034035">
    <property type="entry name" value="Astacin-like_dom"/>
</dbReference>
<keyword evidence="2 6" id="KW-0479">Metal-binding</keyword>
<dbReference type="RefSeq" id="WP_048506055.1">
    <property type="nucleotide sequence ID" value="NZ_LFND01000002.1"/>
</dbReference>
<dbReference type="Gene3D" id="3.40.390.10">
    <property type="entry name" value="Collagenase (Catalytic Domain)"/>
    <property type="match status" value="1"/>
</dbReference>
<dbReference type="InterPro" id="IPR001506">
    <property type="entry name" value="Peptidase_M12A"/>
</dbReference>
<comment type="caution">
    <text evidence="6">Lacks conserved residue(s) required for the propagation of feature annotation.</text>
</comment>
<evidence type="ECO:0000256" key="5">
    <source>
        <dbReference type="ARBA" id="ARBA00023049"/>
    </source>
</evidence>
<dbReference type="PANTHER" id="PTHR10127">
    <property type="entry name" value="DISCOIDIN, CUB, EGF, LAMININ , AND ZINC METALLOPROTEASE DOMAIN CONTAINING"/>
    <property type="match status" value="1"/>
</dbReference>
<organism evidence="8 9">
    <name type="scientific">Chryseobacterium angstadtii</name>
    <dbReference type="NCBI Taxonomy" id="558151"/>
    <lineage>
        <taxon>Bacteria</taxon>
        <taxon>Pseudomonadati</taxon>
        <taxon>Bacteroidota</taxon>
        <taxon>Flavobacteriia</taxon>
        <taxon>Flavobacteriales</taxon>
        <taxon>Weeksellaceae</taxon>
        <taxon>Chryseobacterium group</taxon>
        <taxon>Chryseobacterium</taxon>
    </lineage>
</organism>
<dbReference type="CDD" id="cd04280">
    <property type="entry name" value="ZnMc_astacin_like"/>
    <property type="match status" value="1"/>
</dbReference>
<dbReference type="OrthoDB" id="8455098at2"/>
<feature type="binding site" evidence="6">
    <location>
        <position position="185"/>
    </location>
    <ligand>
        <name>Zn(2+)</name>
        <dbReference type="ChEBI" id="CHEBI:29105"/>
        <note>catalytic</note>
    </ligand>
</feature>
<protein>
    <recommendedName>
        <fullName evidence="7">Peptidase M12A domain-containing protein</fullName>
    </recommendedName>
</protein>
<feature type="binding site" evidence="6">
    <location>
        <position position="195"/>
    </location>
    <ligand>
        <name>Zn(2+)</name>
        <dbReference type="ChEBI" id="CHEBI:29105"/>
        <note>catalytic</note>
    </ligand>
</feature>
<keyword evidence="9" id="KW-1185">Reference proteome</keyword>